<dbReference type="Proteomes" id="UP000321328">
    <property type="component" value="Unassembled WGS sequence"/>
</dbReference>
<dbReference type="EMBL" id="BJVI01000011">
    <property type="protein sequence ID" value="GEL17677.1"/>
    <property type="molecule type" value="Genomic_DNA"/>
</dbReference>
<evidence type="ECO:0000313" key="4">
    <source>
        <dbReference type="Proteomes" id="UP000321328"/>
    </source>
</evidence>
<dbReference type="SUPFAM" id="SSF53335">
    <property type="entry name" value="S-adenosyl-L-methionine-dependent methyltransferases"/>
    <property type="match status" value="1"/>
</dbReference>
<dbReference type="GO" id="GO:0032259">
    <property type="term" value="P:methylation"/>
    <property type="evidence" value="ECO:0007669"/>
    <property type="project" value="InterPro"/>
</dbReference>
<reference evidence="3 4" key="1">
    <citation type="submission" date="2019-07" db="EMBL/GenBank/DDBJ databases">
        <title>Whole genome shotgun sequence of Pseudonocardia asaccharolytica NBRC 16224.</title>
        <authorList>
            <person name="Hosoyama A."/>
            <person name="Uohara A."/>
            <person name="Ohji S."/>
            <person name="Ichikawa N."/>
        </authorList>
    </citation>
    <scope>NUCLEOTIDE SEQUENCE [LARGE SCALE GENOMIC DNA]</scope>
    <source>
        <strain evidence="3 4">NBRC 16224</strain>
    </source>
</reference>
<dbReference type="PROSITE" id="PS00092">
    <property type="entry name" value="N6_MTASE"/>
    <property type="match status" value="1"/>
</dbReference>
<protein>
    <recommendedName>
        <fullName evidence="5">DNA methylase N-4/N-6 domain-containing protein</fullName>
    </recommendedName>
</protein>
<keyword evidence="2" id="KW-0472">Membrane</keyword>
<evidence type="ECO:0000256" key="2">
    <source>
        <dbReference type="SAM" id="Phobius"/>
    </source>
</evidence>
<sequence length="250" mass="26806">MSAAPYYADALVTLYLGDCREILDWRAADVLVTDPPYGVRFRSGMRGAFGESRVAGDRSTLARDAALALWGERPALVFGHWRAPRPALTRALLTWEKGGHVGMGDLRIPWKPNTEEIYVLGHGFTGRRGTSVLRHLAIAGTVGQRGRGTRHHPTEKPVSLLAELLEKCPPGVIADPFAGAGEHLAGGAAARPPRDRRGDRGTVLRGHRDPTGRDGGSIVTAMLLALAALATLTGAVAVLCALAWELWRTT</sequence>
<comment type="caution">
    <text evidence="3">The sequence shown here is derived from an EMBL/GenBank/DDBJ whole genome shotgun (WGS) entry which is preliminary data.</text>
</comment>
<dbReference type="GO" id="GO:0008168">
    <property type="term" value="F:methyltransferase activity"/>
    <property type="evidence" value="ECO:0007669"/>
    <property type="project" value="InterPro"/>
</dbReference>
<feature type="region of interest" description="Disordered" evidence="1">
    <location>
        <begin position="184"/>
        <end position="212"/>
    </location>
</feature>
<proteinExistence type="predicted"/>
<evidence type="ECO:0000256" key="1">
    <source>
        <dbReference type="SAM" id="MobiDB-lite"/>
    </source>
</evidence>
<evidence type="ECO:0008006" key="5">
    <source>
        <dbReference type="Google" id="ProtNLM"/>
    </source>
</evidence>
<name>A0A511CYX5_9PSEU</name>
<keyword evidence="4" id="KW-1185">Reference proteome</keyword>
<accession>A0A511CYX5</accession>
<feature type="transmembrane region" description="Helical" evidence="2">
    <location>
        <begin position="218"/>
        <end position="244"/>
    </location>
</feature>
<dbReference type="AlphaFoldDB" id="A0A511CYX5"/>
<dbReference type="STRING" id="1123024.GCA_000423625_03008"/>
<dbReference type="RefSeq" id="WP_211223940.1">
    <property type="nucleotide sequence ID" value="NZ_AUII01000013.1"/>
</dbReference>
<keyword evidence="2" id="KW-1133">Transmembrane helix</keyword>
<dbReference type="InterPro" id="IPR002052">
    <property type="entry name" value="DNA_methylase_N6_adenine_CS"/>
</dbReference>
<organism evidence="3 4">
    <name type="scientific">Pseudonocardia asaccharolytica DSM 44247 = NBRC 16224</name>
    <dbReference type="NCBI Taxonomy" id="1123024"/>
    <lineage>
        <taxon>Bacteria</taxon>
        <taxon>Bacillati</taxon>
        <taxon>Actinomycetota</taxon>
        <taxon>Actinomycetes</taxon>
        <taxon>Pseudonocardiales</taxon>
        <taxon>Pseudonocardiaceae</taxon>
        <taxon>Pseudonocardia</taxon>
    </lineage>
</organism>
<keyword evidence="2" id="KW-0812">Transmembrane</keyword>
<dbReference type="GO" id="GO:0003676">
    <property type="term" value="F:nucleic acid binding"/>
    <property type="evidence" value="ECO:0007669"/>
    <property type="project" value="InterPro"/>
</dbReference>
<dbReference type="InterPro" id="IPR029063">
    <property type="entry name" value="SAM-dependent_MTases_sf"/>
</dbReference>
<feature type="compositionally biased region" description="Basic and acidic residues" evidence="1">
    <location>
        <begin position="192"/>
        <end position="212"/>
    </location>
</feature>
<evidence type="ECO:0000313" key="3">
    <source>
        <dbReference type="EMBL" id="GEL17677.1"/>
    </source>
</evidence>
<gene>
    <name evidence="3" type="ORF">PA7_15140</name>
</gene>